<dbReference type="PANTHER" id="PTHR35861:SF1">
    <property type="entry name" value="PHAGE TAIL SHEATH PROTEIN"/>
    <property type="match status" value="1"/>
</dbReference>
<dbReference type="InterPro" id="IPR035089">
    <property type="entry name" value="Phage_sheath_subtilisin"/>
</dbReference>
<feature type="domain" description="Tail sheath protein subtilisin-like" evidence="2">
    <location>
        <begin position="306"/>
        <end position="387"/>
    </location>
</feature>
<dbReference type="Pfam" id="PF04984">
    <property type="entry name" value="Phage_sheath_1"/>
    <property type="match status" value="1"/>
</dbReference>
<dbReference type="InterPro" id="IPR052042">
    <property type="entry name" value="Tail_sheath_structural"/>
</dbReference>
<evidence type="ECO:0000313" key="3">
    <source>
        <dbReference type="EMBL" id="AOT62462.1"/>
    </source>
</evidence>
<dbReference type="PATRIC" id="fig|285473.5.peg.5649"/>
<sequence length="506" mass="53116">MTAEALPGVSLAFAARDAGVQPLRTDVAVFLGRLRRGPVGAPVRVESRDDAVAAFGPLPDGPPAPPGACATPHALRGFFENGGRTAWVVRVSGPAATARARWEPGPLGGLPATRWEVTATSPGAWAEGARVALRYQASTVAGPPTIGVRITVPGEPPEIFPGLPLPGLPDRLAASRYVRLVPDGPPPPPPPGPPGPISRTWDLTLTGGADGPPTRAAYEDAVTVQADLPEPALVALPDLGTDLHGADHTGLVLRLLRTIAPLHDRLALLDVPPALRSADEAVAWARELTAAGDGELLACAAVHHPALRVPGPGGPRTVPASGHVAGLVARLDAERGAHHTPANAVLLDAVDLAADLPRPQQERLYEAGIGLIRCTRGRGLTVWGGHTLSPDPRHRHIAHRRLVHLLVRAVRRAAQPLVFDVDSPELRLALVRAVTSVLLAAFRAGALAGERPEQAFRVVCDDTVNPPEREQGRLVCEIDVAPAAPMEFIRLRLVLGQDRGLEVIEA</sequence>
<evidence type="ECO:0000256" key="1">
    <source>
        <dbReference type="ARBA" id="ARBA00008005"/>
    </source>
</evidence>
<organism evidence="3 4">
    <name type="scientific">Streptomyces rubrolavendulae</name>
    <dbReference type="NCBI Taxonomy" id="285473"/>
    <lineage>
        <taxon>Bacteria</taxon>
        <taxon>Bacillati</taxon>
        <taxon>Actinomycetota</taxon>
        <taxon>Actinomycetes</taxon>
        <taxon>Kitasatosporales</taxon>
        <taxon>Streptomycetaceae</taxon>
        <taxon>Streptomyces</taxon>
    </lineage>
</organism>
<accession>A0A1D8GAJ2</accession>
<protein>
    <submittedName>
        <fullName evidence="3">Phage tail sheath protein</fullName>
    </submittedName>
</protein>
<comment type="similarity">
    <text evidence="1">Belongs to the myoviridae tail sheath protein family.</text>
</comment>
<dbReference type="PANTHER" id="PTHR35861">
    <property type="match status" value="1"/>
</dbReference>
<gene>
    <name evidence="3" type="ORF">A4G23_05360</name>
</gene>
<dbReference type="Gene3D" id="3.40.50.11780">
    <property type="match status" value="2"/>
</dbReference>
<name>A0A1D8GAJ2_9ACTN</name>
<reference evidence="3 4" key="1">
    <citation type="submission" date="2016-09" db="EMBL/GenBank/DDBJ databases">
        <title>Streptomyces rubrolavendulae MJM4426 Genome sequencing and assembly.</title>
        <authorList>
            <person name="Kim J.-G."/>
        </authorList>
    </citation>
    <scope>NUCLEOTIDE SEQUENCE [LARGE SCALE GENOMIC DNA]</scope>
    <source>
        <strain evidence="3 4">MJM4426</strain>
    </source>
</reference>
<proteinExistence type="inferred from homology"/>
<dbReference type="RefSeq" id="WP_069979243.1">
    <property type="nucleotide sequence ID" value="NZ_CP017316.1"/>
</dbReference>
<keyword evidence="4" id="KW-1185">Reference proteome</keyword>
<dbReference type="EMBL" id="CP017316">
    <property type="protein sequence ID" value="AOT62462.1"/>
    <property type="molecule type" value="Genomic_DNA"/>
</dbReference>
<evidence type="ECO:0000259" key="2">
    <source>
        <dbReference type="Pfam" id="PF04984"/>
    </source>
</evidence>
<evidence type="ECO:0000313" key="4">
    <source>
        <dbReference type="Proteomes" id="UP000095349"/>
    </source>
</evidence>
<dbReference type="AlphaFoldDB" id="A0A1D8GAJ2"/>
<dbReference type="KEGG" id="srn:A4G23_05360"/>
<dbReference type="OrthoDB" id="9767864at2"/>
<dbReference type="STRING" id="285473.A4G23_05360"/>
<dbReference type="Proteomes" id="UP000095349">
    <property type="component" value="Chromosome"/>
</dbReference>